<name>A0AAD7H2Y1_MYCRO</name>
<evidence type="ECO:0000313" key="4">
    <source>
        <dbReference type="Proteomes" id="UP001221757"/>
    </source>
</evidence>
<dbReference type="Pfam" id="PF13391">
    <property type="entry name" value="HNH_2"/>
    <property type="match status" value="1"/>
</dbReference>
<evidence type="ECO:0000256" key="1">
    <source>
        <dbReference type="SAM" id="MobiDB-lite"/>
    </source>
</evidence>
<sequence>MIEFLKVLYNQSDFVLLEARGAFFEAEKGGQLLDFDSSVRTTQDKNIRLDPADEQVVADGHYMWFGRQGRRLTRGVPQKIEWLISSRVITAQGSVNASGTATPNRDDYIRHKRRDLDGRCRVTGKLALDRSKPRGKDWSALHSAHVFPFGWTRTVEWKIAQMFSKEAFKKVKELGLLTKDLTENTILMDARAHAWFDDYRFGIWPVEEKGKWYGKIFRFEQGRCEVDGEWLLAASRPAKYPHPAPGQPETDEQREARKTDEKEREEDKTRCDLTDDTVLRELLKVHFQTCLHWHVKGMGWAK</sequence>
<gene>
    <name evidence="3" type="ORF">B0H17DRAFT_1124034</name>
</gene>
<protein>
    <recommendedName>
        <fullName evidence="2">HNH nuclease domain-containing protein</fullName>
    </recommendedName>
</protein>
<feature type="compositionally biased region" description="Basic and acidic residues" evidence="1">
    <location>
        <begin position="251"/>
        <end position="270"/>
    </location>
</feature>
<accession>A0AAD7H2Y1</accession>
<dbReference type="AlphaFoldDB" id="A0AAD7H2Y1"/>
<feature type="domain" description="HNH nuclease" evidence="2">
    <location>
        <begin position="120"/>
        <end position="203"/>
    </location>
</feature>
<dbReference type="EMBL" id="JARKIE010000001">
    <property type="protein sequence ID" value="KAJ7710954.1"/>
    <property type="molecule type" value="Genomic_DNA"/>
</dbReference>
<keyword evidence="4" id="KW-1185">Reference proteome</keyword>
<dbReference type="Proteomes" id="UP001221757">
    <property type="component" value="Unassembled WGS sequence"/>
</dbReference>
<organism evidence="3 4">
    <name type="scientific">Mycena rosella</name>
    <name type="common">Pink bonnet</name>
    <name type="synonym">Agaricus rosellus</name>
    <dbReference type="NCBI Taxonomy" id="1033263"/>
    <lineage>
        <taxon>Eukaryota</taxon>
        <taxon>Fungi</taxon>
        <taxon>Dikarya</taxon>
        <taxon>Basidiomycota</taxon>
        <taxon>Agaricomycotina</taxon>
        <taxon>Agaricomycetes</taxon>
        <taxon>Agaricomycetidae</taxon>
        <taxon>Agaricales</taxon>
        <taxon>Marasmiineae</taxon>
        <taxon>Mycenaceae</taxon>
        <taxon>Mycena</taxon>
    </lineage>
</organism>
<reference evidence="3" key="1">
    <citation type="submission" date="2023-03" db="EMBL/GenBank/DDBJ databases">
        <title>Massive genome expansion in bonnet fungi (Mycena s.s.) driven by repeated elements and novel gene families across ecological guilds.</title>
        <authorList>
            <consortium name="Lawrence Berkeley National Laboratory"/>
            <person name="Harder C.B."/>
            <person name="Miyauchi S."/>
            <person name="Viragh M."/>
            <person name="Kuo A."/>
            <person name="Thoen E."/>
            <person name="Andreopoulos B."/>
            <person name="Lu D."/>
            <person name="Skrede I."/>
            <person name="Drula E."/>
            <person name="Henrissat B."/>
            <person name="Morin E."/>
            <person name="Kohler A."/>
            <person name="Barry K."/>
            <person name="LaButti K."/>
            <person name="Morin E."/>
            <person name="Salamov A."/>
            <person name="Lipzen A."/>
            <person name="Mereny Z."/>
            <person name="Hegedus B."/>
            <person name="Baldrian P."/>
            <person name="Stursova M."/>
            <person name="Weitz H."/>
            <person name="Taylor A."/>
            <person name="Grigoriev I.V."/>
            <person name="Nagy L.G."/>
            <person name="Martin F."/>
            <person name="Kauserud H."/>
        </authorList>
    </citation>
    <scope>NUCLEOTIDE SEQUENCE</scope>
    <source>
        <strain evidence="3">CBHHK067</strain>
    </source>
</reference>
<dbReference type="InterPro" id="IPR003615">
    <property type="entry name" value="HNH_nuc"/>
</dbReference>
<comment type="caution">
    <text evidence="3">The sequence shown here is derived from an EMBL/GenBank/DDBJ whole genome shotgun (WGS) entry which is preliminary data.</text>
</comment>
<proteinExistence type="predicted"/>
<feature type="region of interest" description="Disordered" evidence="1">
    <location>
        <begin position="237"/>
        <end position="270"/>
    </location>
</feature>
<evidence type="ECO:0000259" key="2">
    <source>
        <dbReference type="Pfam" id="PF13391"/>
    </source>
</evidence>
<evidence type="ECO:0000313" key="3">
    <source>
        <dbReference type="EMBL" id="KAJ7710954.1"/>
    </source>
</evidence>